<dbReference type="Proteomes" id="UP000533954">
    <property type="component" value="Unassembled WGS sequence"/>
</dbReference>
<evidence type="ECO:0000313" key="3">
    <source>
        <dbReference type="EMBL" id="NXA39764.1"/>
    </source>
</evidence>
<dbReference type="EMBL" id="VZSX01000107">
    <property type="protein sequence ID" value="NXA39764.1"/>
    <property type="molecule type" value="Genomic_DNA"/>
</dbReference>
<evidence type="ECO:0000313" key="4">
    <source>
        <dbReference type="Proteomes" id="UP000533954"/>
    </source>
</evidence>
<evidence type="ECO:0000256" key="1">
    <source>
        <dbReference type="SAM" id="MobiDB-lite"/>
    </source>
</evidence>
<evidence type="ECO:0000259" key="2">
    <source>
        <dbReference type="Pfam" id="PF15232"/>
    </source>
</evidence>
<feature type="compositionally biased region" description="Basic and acidic residues" evidence="1">
    <location>
        <begin position="147"/>
        <end position="159"/>
    </location>
</feature>
<protein>
    <submittedName>
        <fullName evidence="3">PROB1 protein</fullName>
    </submittedName>
</protein>
<dbReference type="InterPro" id="IPR027838">
    <property type="entry name" value="DUF4585"/>
</dbReference>
<feature type="non-terminal residue" evidence="3">
    <location>
        <position position="210"/>
    </location>
</feature>
<feature type="compositionally biased region" description="Low complexity" evidence="1">
    <location>
        <begin position="84"/>
        <end position="97"/>
    </location>
</feature>
<name>A0A7K7VGS2_EUDEL</name>
<gene>
    <name evidence="3" type="primary">Prob1</name>
    <name evidence="3" type="ORF">EUDELE_R14947</name>
</gene>
<organism evidence="3 4">
    <name type="scientific">Eudromia elegans</name>
    <name type="common">Elegant crested-tinamou</name>
    <dbReference type="NCBI Taxonomy" id="8805"/>
    <lineage>
        <taxon>Eukaryota</taxon>
        <taxon>Metazoa</taxon>
        <taxon>Chordata</taxon>
        <taxon>Craniata</taxon>
        <taxon>Vertebrata</taxon>
        <taxon>Euteleostomi</taxon>
        <taxon>Archelosauria</taxon>
        <taxon>Archosauria</taxon>
        <taxon>Dinosauria</taxon>
        <taxon>Saurischia</taxon>
        <taxon>Theropoda</taxon>
        <taxon>Coelurosauria</taxon>
        <taxon>Aves</taxon>
        <taxon>Palaeognathae</taxon>
        <taxon>Tinamiformes</taxon>
        <taxon>Tinamidae</taxon>
        <taxon>Eudromia</taxon>
    </lineage>
</organism>
<feature type="non-terminal residue" evidence="3">
    <location>
        <position position="1"/>
    </location>
</feature>
<feature type="compositionally biased region" description="Polar residues" evidence="1">
    <location>
        <begin position="10"/>
        <end position="29"/>
    </location>
</feature>
<proteinExistence type="predicted"/>
<feature type="compositionally biased region" description="Polar residues" evidence="1">
    <location>
        <begin position="65"/>
        <end position="78"/>
    </location>
</feature>
<feature type="compositionally biased region" description="Low complexity" evidence="1">
    <location>
        <begin position="161"/>
        <end position="171"/>
    </location>
</feature>
<feature type="region of interest" description="Disordered" evidence="1">
    <location>
        <begin position="1"/>
        <end position="210"/>
    </location>
</feature>
<dbReference type="OrthoDB" id="8945866at2759"/>
<dbReference type="Pfam" id="PF15232">
    <property type="entry name" value="DUF4585"/>
    <property type="match status" value="1"/>
</dbReference>
<feature type="domain" description="DUF4585" evidence="2">
    <location>
        <begin position="181"/>
        <end position="210"/>
    </location>
</feature>
<keyword evidence="4" id="KW-1185">Reference proteome</keyword>
<reference evidence="3 4" key="1">
    <citation type="submission" date="2019-09" db="EMBL/GenBank/DDBJ databases">
        <title>Bird 10,000 Genomes (B10K) Project - Family phase.</title>
        <authorList>
            <person name="Zhang G."/>
        </authorList>
    </citation>
    <scope>NUCLEOTIDE SEQUENCE [LARGE SCALE GENOMIC DNA]</scope>
    <source>
        <strain evidence="3">B10K-LSUMZ-16893</strain>
    </source>
</reference>
<comment type="caution">
    <text evidence="3">The sequence shown here is derived from an EMBL/GenBank/DDBJ whole genome shotgun (WGS) entry which is preliminary data.</text>
</comment>
<sequence length="210" mass="21285">ASFGPPVGPNPSSTSFATPLVPNSSSTSFGPPVGPNPPSTSFGAPLVPNPPSTSLGAPLVPNPPSTSLGAPLATNTGPASLWHPSASNPANSSSGSPLVPNPASPPSMAGVSLLPGAEAPGSHPSPEPALPRASEGQASMEHQPQLRLDDAPHFLRRPEGASPSSKSTPSPTRAPAPHQPAHRKVLLDPDSGKCYYVEPPRQPQLKTLYD</sequence>
<accession>A0A7K7VGS2</accession>
<dbReference type="AlphaFoldDB" id="A0A7K7VGS2"/>